<proteinExistence type="predicted"/>
<reference evidence="1 2" key="2">
    <citation type="journal article" date="2022" name="Mol. Ecol. Resour.">
        <title>The genomes of chicory, endive, great burdock and yacon provide insights into Asteraceae paleo-polyploidization history and plant inulin production.</title>
        <authorList>
            <person name="Fan W."/>
            <person name="Wang S."/>
            <person name="Wang H."/>
            <person name="Wang A."/>
            <person name="Jiang F."/>
            <person name="Liu H."/>
            <person name="Zhao H."/>
            <person name="Xu D."/>
            <person name="Zhang Y."/>
        </authorList>
    </citation>
    <scope>NUCLEOTIDE SEQUENCE [LARGE SCALE GENOMIC DNA]</scope>
    <source>
        <strain evidence="2">cv. Niubang</strain>
    </source>
</reference>
<accession>A0ACB9EKB3</accession>
<dbReference type="EMBL" id="CM042048">
    <property type="protein sequence ID" value="KAI3759126.1"/>
    <property type="molecule type" value="Genomic_DNA"/>
</dbReference>
<gene>
    <name evidence="1" type="ORF">L6452_06701</name>
</gene>
<keyword evidence="2" id="KW-1185">Reference proteome</keyword>
<reference evidence="2" key="1">
    <citation type="journal article" date="2022" name="Mol. Ecol. Resour.">
        <title>The genomes of chicory, endive, great burdock and yacon provide insights into Asteraceae palaeo-polyploidization history and plant inulin production.</title>
        <authorList>
            <person name="Fan W."/>
            <person name="Wang S."/>
            <person name="Wang H."/>
            <person name="Wang A."/>
            <person name="Jiang F."/>
            <person name="Liu H."/>
            <person name="Zhao H."/>
            <person name="Xu D."/>
            <person name="Zhang Y."/>
        </authorList>
    </citation>
    <scope>NUCLEOTIDE SEQUENCE [LARGE SCALE GENOMIC DNA]</scope>
    <source>
        <strain evidence="2">cv. Niubang</strain>
    </source>
</reference>
<evidence type="ECO:0000313" key="2">
    <source>
        <dbReference type="Proteomes" id="UP001055879"/>
    </source>
</evidence>
<comment type="caution">
    <text evidence="1">The sequence shown here is derived from an EMBL/GenBank/DDBJ whole genome shotgun (WGS) entry which is preliminary data.</text>
</comment>
<dbReference type="Proteomes" id="UP001055879">
    <property type="component" value="Linkage Group LG02"/>
</dbReference>
<protein>
    <submittedName>
        <fullName evidence="1">Uncharacterized protein</fullName>
    </submittedName>
</protein>
<sequence length="111" mass="13221">MNKSMEIERRSRNNRFARERTDGEDRRRSISTFKEQMGFRGADRFQRRRLISRSKSVSKEIAGLTERFILYRKMFAEAICGCVEKMASFGSLWAFRIDPLEEREEGRERSS</sequence>
<organism evidence="1 2">
    <name type="scientific">Arctium lappa</name>
    <name type="common">Greater burdock</name>
    <name type="synonym">Lappa major</name>
    <dbReference type="NCBI Taxonomy" id="4217"/>
    <lineage>
        <taxon>Eukaryota</taxon>
        <taxon>Viridiplantae</taxon>
        <taxon>Streptophyta</taxon>
        <taxon>Embryophyta</taxon>
        <taxon>Tracheophyta</taxon>
        <taxon>Spermatophyta</taxon>
        <taxon>Magnoliopsida</taxon>
        <taxon>eudicotyledons</taxon>
        <taxon>Gunneridae</taxon>
        <taxon>Pentapetalae</taxon>
        <taxon>asterids</taxon>
        <taxon>campanulids</taxon>
        <taxon>Asterales</taxon>
        <taxon>Asteraceae</taxon>
        <taxon>Carduoideae</taxon>
        <taxon>Cardueae</taxon>
        <taxon>Arctiinae</taxon>
        <taxon>Arctium</taxon>
    </lineage>
</organism>
<name>A0ACB9EKB3_ARCLA</name>
<evidence type="ECO:0000313" key="1">
    <source>
        <dbReference type="EMBL" id="KAI3759126.1"/>
    </source>
</evidence>